<evidence type="ECO:0000313" key="1">
    <source>
        <dbReference type="EMBL" id="KLU88547.1"/>
    </source>
</evidence>
<dbReference type="Proteomes" id="UP000011715">
    <property type="component" value="Unassembled WGS sequence"/>
</dbReference>
<dbReference type="InterPro" id="IPR013780">
    <property type="entry name" value="Glyco_hydro_b"/>
</dbReference>
<reference evidence="1" key="3">
    <citation type="submission" date="2011-03" db="EMBL/GenBank/DDBJ databases">
        <title>Annotation of Magnaporthe poae ATCC 64411.</title>
        <authorList>
            <person name="Ma L.-J."/>
            <person name="Dead R."/>
            <person name="Young S.K."/>
            <person name="Zeng Q."/>
            <person name="Gargeya S."/>
            <person name="Fitzgerald M."/>
            <person name="Haas B."/>
            <person name="Abouelleil A."/>
            <person name="Alvarado L."/>
            <person name="Arachchi H.M."/>
            <person name="Berlin A."/>
            <person name="Brown A."/>
            <person name="Chapman S.B."/>
            <person name="Chen Z."/>
            <person name="Dunbar C."/>
            <person name="Freedman E."/>
            <person name="Gearin G."/>
            <person name="Gellesch M."/>
            <person name="Goldberg J."/>
            <person name="Griggs A."/>
            <person name="Gujja S."/>
            <person name="Heiman D."/>
            <person name="Howarth C."/>
            <person name="Larson L."/>
            <person name="Lui A."/>
            <person name="MacDonald P.J.P."/>
            <person name="Mehta T."/>
            <person name="Montmayeur A."/>
            <person name="Murphy C."/>
            <person name="Neiman D."/>
            <person name="Pearson M."/>
            <person name="Priest M."/>
            <person name="Roberts A."/>
            <person name="Saif S."/>
            <person name="Shea T."/>
            <person name="Shenoy N."/>
            <person name="Sisk P."/>
            <person name="Stolte C."/>
            <person name="Sykes S."/>
            <person name="Yandava C."/>
            <person name="Wortman J."/>
            <person name="Nusbaum C."/>
            <person name="Birren B."/>
        </authorList>
    </citation>
    <scope>NUCLEOTIDE SEQUENCE</scope>
    <source>
        <strain evidence="1">ATCC 64411</strain>
    </source>
</reference>
<reference evidence="2" key="5">
    <citation type="submission" date="2015-06" db="UniProtKB">
        <authorList>
            <consortium name="EnsemblFungi"/>
        </authorList>
    </citation>
    <scope>IDENTIFICATION</scope>
    <source>
        <strain evidence="2">ATCC 64411</strain>
    </source>
</reference>
<reference evidence="2" key="4">
    <citation type="journal article" date="2015" name="G3 (Bethesda)">
        <title>Genome sequences of three phytopathogenic species of the Magnaporthaceae family of fungi.</title>
        <authorList>
            <person name="Okagaki L.H."/>
            <person name="Nunes C.C."/>
            <person name="Sailsbery J."/>
            <person name="Clay B."/>
            <person name="Brown D."/>
            <person name="John T."/>
            <person name="Oh Y."/>
            <person name="Young N."/>
            <person name="Fitzgerald M."/>
            <person name="Haas B.J."/>
            <person name="Zeng Q."/>
            <person name="Young S."/>
            <person name="Adiconis X."/>
            <person name="Fan L."/>
            <person name="Levin J.Z."/>
            <person name="Mitchell T.K."/>
            <person name="Okubara P.A."/>
            <person name="Farman M.L."/>
            <person name="Kohn L.M."/>
            <person name="Birren B."/>
            <person name="Ma L.-J."/>
            <person name="Dean R.A."/>
        </authorList>
    </citation>
    <scope>NUCLEOTIDE SEQUENCE</scope>
    <source>
        <strain evidence="2">ATCC 64411 / 73-15</strain>
    </source>
</reference>
<sequence>GPGWFRERHGFGTLPLYVRPGTVLVLGGGSGVRRGAVYDYAQDVEVRLYEVQAGDGADVVDADGAVIGRVVVGEDGKTVTGVNLFKGSCVVRDPGFAEETVESAGIETLEERAF</sequence>
<dbReference type="VEuPathDB" id="FungiDB:MAPG_07532"/>
<accession>A0A0C4E4X7</accession>
<dbReference type="EnsemblFungi" id="MAPG_07532T0">
    <property type="protein sequence ID" value="MAPG_07532T0"/>
    <property type="gene ID" value="MAPG_07532"/>
</dbReference>
<dbReference type="EMBL" id="GL876971">
    <property type="protein sequence ID" value="KLU88547.1"/>
    <property type="molecule type" value="Genomic_DNA"/>
</dbReference>
<dbReference type="AlphaFoldDB" id="A0A0C4E4X7"/>
<proteinExistence type="predicted"/>
<dbReference type="EMBL" id="ADBL01001826">
    <property type="status" value="NOT_ANNOTATED_CDS"/>
    <property type="molecule type" value="Genomic_DNA"/>
</dbReference>
<reference evidence="3" key="2">
    <citation type="submission" date="2010-05" db="EMBL/GenBank/DDBJ databases">
        <title>The genome sequence of Magnaporthe poae strain ATCC 64411.</title>
        <authorList>
            <person name="Ma L.-J."/>
            <person name="Dead R."/>
            <person name="Young S."/>
            <person name="Zeng Q."/>
            <person name="Koehrsen M."/>
            <person name="Alvarado L."/>
            <person name="Berlin A."/>
            <person name="Chapman S.B."/>
            <person name="Chen Z."/>
            <person name="Freedman E."/>
            <person name="Gellesch M."/>
            <person name="Goldberg J."/>
            <person name="Griggs A."/>
            <person name="Gujja S."/>
            <person name="Heilman E.R."/>
            <person name="Heiman D."/>
            <person name="Hepburn T."/>
            <person name="Howarth C."/>
            <person name="Jen D."/>
            <person name="Larson L."/>
            <person name="Mehta T."/>
            <person name="Neiman D."/>
            <person name="Pearson M."/>
            <person name="Roberts A."/>
            <person name="Saif S."/>
            <person name="Shea T."/>
            <person name="Shenoy N."/>
            <person name="Sisk P."/>
            <person name="Stolte C."/>
            <person name="Sykes S."/>
            <person name="Walk T."/>
            <person name="White J."/>
            <person name="Yandava C."/>
            <person name="Haas B."/>
            <person name="Nusbaum C."/>
            <person name="Birren B."/>
        </authorList>
    </citation>
    <scope>NUCLEOTIDE SEQUENCE [LARGE SCALE GENOMIC DNA]</scope>
    <source>
        <strain evidence="3">ATCC 64411 / 73-15</strain>
    </source>
</reference>
<dbReference type="Gene3D" id="2.60.40.1180">
    <property type="entry name" value="Golgi alpha-mannosidase II"/>
    <property type="match status" value="1"/>
</dbReference>
<evidence type="ECO:0000313" key="3">
    <source>
        <dbReference type="Proteomes" id="UP000011715"/>
    </source>
</evidence>
<name>A0A0C4E4X7_MAGP6</name>
<reference evidence="1" key="1">
    <citation type="submission" date="2010-05" db="EMBL/GenBank/DDBJ databases">
        <title>The Genome Sequence of Magnaporthe poae strain ATCC 64411.</title>
        <authorList>
            <consortium name="The Broad Institute Genome Sequencing Platform"/>
            <consortium name="Broad Institute Genome Sequencing Center for Infectious Disease"/>
            <person name="Ma L.-J."/>
            <person name="Dead R."/>
            <person name="Young S."/>
            <person name="Zeng Q."/>
            <person name="Koehrsen M."/>
            <person name="Alvarado L."/>
            <person name="Berlin A."/>
            <person name="Chapman S.B."/>
            <person name="Chen Z."/>
            <person name="Freedman E."/>
            <person name="Gellesch M."/>
            <person name="Goldberg J."/>
            <person name="Griggs A."/>
            <person name="Gujja S."/>
            <person name="Heilman E.R."/>
            <person name="Heiman D."/>
            <person name="Hepburn T."/>
            <person name="Howarth C."/>
            <person name="Jen D."/>
            <person name="Larson L."/>
            <person name="Mehta T."/>
            <person name="Neiman D."/>
            <person name="Pearson M."/>
            <person name="Roberts A."/>
            <person name="Saif S."/>
            <person name="Shea T."/>
            <person name="Shenoy N."/>
            <person name="Sisk P."/>
            <person name="Stolte C."/>
            <person name="Sykes S."/>
            <person name="Walk T."/>
            <person name="White J."/>
            <person name="Yandava C."/>
            <person name="Haas B."/>
            <person name="Nusbaum C."/>
            <person name="Birren B."/>
        </authorList>
    </citation>
    <scope>NUCLEOTIDE SEQUENCE</scope>
    <source>
        <strain evidence="1">ATCC 64411</strain>
    </source>
</reference>
<gene>
    <name evidence="1" type="ORF">MAPG_07532</name>
</gene>
<dbReference type="OrthoDB" id="1334205at2759"/>
<dbReference type="SUPFAM" id="SSF117125">
    <property type="entry name" value="Putative glucosidase YicI, C-terminal domain"/>
    <property type="match status" value="1"/>
</dbReference>
<organism evidence="2 3">
    <name type="scientific">Magnaporthiopsis poae (strain ATCC 64411 / 73-15)</name>
    <name type="common">Kentucky bluegrass fungus</name>
    <name type="synonym">Magnaporthe poae</name>
    <dbReference type="NCBI Taxonomy" id="644358"/>
    <lineage>
        <taxon>Eukaryota</taxon>
        <taxon>Fungi</taxon>
        <taxon>Dikarya</taxon>
        <taxon>Ascomycota</taxon>
        <taxon>Pezizomycotina</taxon>
        <taxon>Sordariomycetes</taxon>
        <taxon>Sordariomycetidae</taxon>
        <taxon>Magnaporthales</taxon>
        <taxon>Magnaporthaceae</taxon>
        <taxon>Magnaporthiopsis</taxon>
    </lineage>
</organism>
<dbReference type="eggNOG" id="KOG1065">
    <property type="taxonomic scope" value="Eukaryota"/>
</dbReference>
<protein>
    <submittedName>
        <fullName evidence="1">Alpha-xylosidase</fullName>
    </submittedName>
</protein>
<dbReference type="STRING" id="644358.A0A0C4E4X7"/>
<keyword evidence="3" id="KW-1185">Reference proteome</keyword>
<evidence type="ECO:0000313" key="2">
    <source>
        <dbReference type="EnsemblFungi" id="MAPG_07532T0"/>
    </source>
</evidence>